<accession>A0A847ST20</accession>
<feature type="transmembrane region" description="Helical" evidence="1">
    <location>
        <begin position="38"/>
        <end position="58"/>
    </location>
</feature>
<dbReference type="EMBL" id="JABAHZ010000009">
    <property type="protein sequence ID" value="NLR82297.1"/>
    <property type="molecule type" value="Genomic_DNA"/>
</dbReference>
<dbReference type="RefSeq" id="WP_168742250.1">
    <property type="nucleotide sequence ID" value="NZ_JABAHZ010000009.1"/>
</dbReference>
<dbReference type="Proteomes" id="UP000552864">
    <property type="component" value="Unassembled WGS sequence"/>
</dbReference>
<name>A0A847ST20_9BACT</name>
<evidence type="ECO:0000313" key="2">
    <source>
        <dbReference type="EMBL" id="NLR82297.1"/>
    </source>
</evidence>
<evidence type="ECO:0000256" key="1">
    <source>
        <dbReference type="SAM" id="Phobius"/>
    </source>
</evidence>
<keyword evidence="1" id="KW-0472">Membrane</keyword>
<keyword evidence="1" id="KW-1133">Transmembrane helix</keyword>
<reference evidence="2 3" key="1">
    <citation type="submission" date="2020-04" db="EMBL/GenBank/DDBJ databases">
        <authorList>
            <person name="Yin C."/>
        </authorList>
    </citation>
    <scope>NUCLEOTIDE SEQUENCE [LARGE SCALE GENOMIC DNA]</scope>
    <source>
        <strain evidence="2 3">Ak56</strain>
    </source>
</reference>
<proteinExistence type="predicted"/>
<evidence type="ECO:0000313" key="3">
    <source>
        <dbReference type="Proteomes" id="UP000552864"/>
    </source>
</evidence>
<feature type="transmembrane region" description="Helical" evidence="1">
    <location>
        <begin position="7"/>
        <end position="26"/>
    </location>
</feature>
<keyword evidence="3" id="KW-1185">Reference proteome</keyword>
<keyword evidence="1" id="KW-0812">Transmembrane</keyword>
<gene>
    <name evidence="2" type="ORF">HGH91_27015</name>
</gene>
<sequence length="200" mass="22448">MDRKYEIKLILLGVAILLLITCGLIFPQSNIEKVIKAMGAGFAIIFFGYKLTTGWLILNLSIGLETKRCSVEAEDELDDLSLTVTLEKGSIDSFWLNDIDIRVSELQQNGTRVIKGYIKPYGIKKTHAFDGKVAWESDEYPNYVLSPNEKTSFSAYTRVSKRSVILLEANILGSRPFYGIESKSGDRSIQWRASTISLPK</sequence>
<dbReference type="AlphaFoldDB" id="A0A847ST20"/>
<comment type="caution">
    <text evidence="2">The sequence shown here is derived from an EMBL/GenBank/DDBJ whole genome shotgun (WGS) entry which is preliminary data.</text>
</comment>
<protein>
    <submittedName>
        <fullName evidence="2">Uncharacterized protein</fullName>
    </submittedName>
</protein>
<organism evidence="2 3">
    <name type="scientific">Chitinophaga eiseniae</name>
    <dbReference type="NCBI Taxonomy" id="634771"/>
    <lineage>
        <taxon>Bacteria</taxon>
        <taxon>Pseudomonadati</taxon>
        <taxon>Bacteroidota</taxon>
        <taxon>Chitinophagia</taxon>
        <taxon>Chitinophagales</taxon>
        <taxon>Chitinophagaceae</taxon>
        <taxon>Chitinophaga</taxon>
    </lineage>
</organism>